<proteinExistence type="predicted"/>
<protein>
    <submittedName>
        <fullName evidence="2">Nuclease</fullName>
    </submittedName>
</protein>
<evidence type="ECO:0000313" key="2">
    <source>
        <dbReference type="EMBL" id="PMB15548.1"/>
    </source>
</evidence>
<accession>A0A2N6L4B1</accession>
<dbReference type="Proteomes" id="UP000235081">
    <property type="component" value="Unassembled WGS sequence"/>
</dbReference>
<dbReference type="SUPFAM" id="SSF50199">
    <property type="entry name" value="Staphylococcal nuclease"/>
    <property type="match status" value="1"/>
</dbReference>
<dbReference type="PROSITE" id="PS50830">
    <property type="entry name" value="TNASE_3"/>
    <property type="match status" value="1"/>
</dbReference>
<name>A0A2N6L4B1_9CYAN</name>
<dbReference type="SMART" id="SM00318">
    <property type="entry name" value="SNc"/>
    <property type="match status" value="1"/>
</dbReference>
<dbReference type="InterPro" id="IPR035437">
    <property type="entry name" value="SNase_OB-fold_sf"/>
</dbReference>
<dbReference type="AlphaFoldDB" id="A0A2N6L4B1"/>
<dbReference type="Pfam" id="PF00565">
    <property type="entry name" value="SNase"/>
    <property type="match status" value="1"/>
</dbReference>
<organism evidence="2 3">
    <name type="scientific">Fischerella thermalis CCMEE 5318</name>
    <dbReference type="NCBI Taxonomy" id="2019666"/>
    <lineage>
        <taxon>Bacteria</taxon>
        <taxon>Bacillati</taxon>
        <taxon>Cyanobacteriota</taxon>
        <taxon>Cyanophyceae</taxon>
        <taxon>Nostocales</taxon>
        <taxon>Hapalosiphonaceae</taxon>
        <taxon>Fischerella</taxon>
    </lineage>
</organism>
<evidence type="ECO:0000313" key="3">
    <source>
        <dbReference type="Proteomes" id="UP000235081"/>
    </source>
</evidence>
<evidence type="ECO:0000259" key="1">
    <source>
        <dbReference type="PROSITE" id="PS50830"/>
    </source>
</evidence>
<dbReference type="Gene3D" id="2.40.50.90">
    <property type="match status" value="1"/>
</dbReference>
<feature type="domain" description="TNase-like" evidence="1">
    <location>
        <begin position="11"/>
        <end position="134"/>
    </location>
</feature>
<comment type="caution">
    <text evidence="2">The sequence shown here is derived from an EMBL/GenBank/DDBJ whole genome shotgun (WGS) entry which is preliminary data.</text>
</comment>
<dbReference type="InterPro" id="IPR016071">
    <property type="entry name" value="Staphylococal_nuclease_OB-fold"/>
</dbReference>
<sequence length="189" mass="21056">MELLELILVLATIVGVADTGTIRVKDNAGQTTTVRLACINIPDAAKQPYKAATQRLKQMLPPGSPVVIRSIEKDENGHTVGEVFVDNRSVNLSLVESGNALVDQKSLHNCDENKTQFLIAEANAKNKRLGLWQQSKIHTLRGKLIYEEIPPVKSPRAYRGDEFFLITNPPNQSRLAGWFHTKREKTRSS</sequence>
<dbReference type="RefSeq" id="WP_102183687.1">
    <property type="nucleotide sequence ID" value="NZ_NMQE01000935.1"/>
</dbReference>
<dbReference type="EMBL" id="NMQE01000935">
    <property type="protein sequence ID" value="PMB15548.1"/>
    <property type="molecule type" value="Genomic_DNA"/>
</dbReference>
<gene>
    <name evidence="2" type="ORF">CEN46_25675</name>
</gene>
<reference evidence="2 3" key="1">
    <citation type="submission" date="2017-07" db="EMBL/GenBank/DDBJ databases">
        <title>Genomes of Fischerella (Mastigocladus) sp. strains.</title>
        <authorList>
            <person name="Miller S.R."/>
        </authorList>
    </citation>
    <scope>NUCLEOTIDE SEQUENCE [LARGE SCALE GENOMIC DNA]</scope>
    <source>
        <strain evidence="2 3">CCMEE 5318</strain>
    </source>
</reference>